<dbReference type="Pfam" id="PF13945">
    <property type="entry name" value="NST1"/>
    <property type="match status" value="1"/>
</dbReference>
<dbReference type="OrthoDB" id="21629at2759"/>
<feature type="compositionally biased region" description="Basic residues" evidence="9">
    <location>
        <begin position="103"/>
        <end position="112"/>
    </location>
</feature>
<evidence type="ECO:0000256" key="4">
    <source>
        <dbReference type="ARBA" id="ARBA00020733"/>
    </source>
</evidence>
<evidence type="ECO:0000256" key="8">
    <source>
        <dbReference type="RuleBase" id="RU049441"/>
    </source>
</evidence>
<dbReference type="PANTHER" id="PTHR31780">
    <property type="entry name" value="STRESS RESPONSE PROTEIN NST1-RELATED"/>
    <property type="match status" value="1"/>
</dbReference>
<evidence type="ECO:0000256" key="9">
    <source>
        <dbReference type="SAM" id="MobiDB-lite"/>
    </source>
</evidence>
<feature type="region of interest" description="Disordered" evidence="9">
    <location>
        <begin position="307"/>
        <end position="348"/>
    </location>
</feature>
<keyword evidence="7 8" id="KW-0175">Coiled coil</keyword>
<dbReference type="InterPro" id="IPR025279">
    <property type="entry name" value="NST1"/>
</dbReference>
<protein>
    <recommendedName>
        <fullName evidence="4 8">Stress response protein NST1</fullName>
    </recommendedName>
</protein>
<feature type="region of interest" description="Disordered" evidence="9">
    <location>
        <begin position="1027"/>
        <end position="1068"/>
    </location>
</feature>
<evidence type="ECO:0000256" key="2">
    <source>
        <dbReference type="ARBA" id="ARBA00004496"/>
    </source>
</evidence>
<comment type="subcellular location">
    <subcellularLocation>
        <location evidence="2 8">Cytoplasm</location>
    </subcellularLocation>
</comment>
<evidence type="ECO:0000313" key="11">
    <source>
        <dbReference type="Proteomes" id="UP000076874"/>
    </source>
</evidence>
<proteinExistence type="inferred from homology"/>
<feature type="compositionally biased region" description="Low complexity" evidence="9">
    <location>
        <begin position="198"/>
        <end position="213"/>
    </location>
</feature>
<feature type="compositionally biased region" description="Acidic residues" evidence="9">
    <location>
        <begin position="481"/>
        <end position="511"/>
    </location>
</feature>
<gene>
    <name evidence="10" type="ORF">SPI_04659</name>
</gene>
<feature type="region of interest" description="Disordered" evidence="9">
    <location>
        <begin position="1145"/>
        <end position="1170"/>
    </location>
</feature>
<accession>A0A167UQE9</accession>
<reference evidence="10 11" key="1">
    <citation type="journal article" date="2016" name="Genome Biol. Evol.">
        <title>Divergent and convergent evolution of fungal pathogenicity.</title>
        <authorList>
            <person name="Shang Y."/>
            <person name="Xiao G."/>
            <person name="Zheng P."/>
            <person name="Cen K."/>
            <person name="Zhan S."/>
            <person name="Wang C."/>
        </authorList>
    </citation>
    <scope>NUCLEOTIDE SEQUENCE [LARGE SCALE GENOMIC DNA]</scope>
    <source>
        <strain evidence="10 11">RCEF 264</strain>
    </source>
</reference>
<feature type="compositionally biased region" description="Basic residues" evidence="9">
    <location>
        <begin position="183"/>
        <end position="194"/>
    </location>
</feature>
<feature type="compositionally biased region" description="Low complexity" evidence="9">
    <location>
        <begin position="10"/>
        <end position="27"/>
    </location>
</feature>
<evidence type="ECO:0000256" key="1">
    <source>
        <dbReference type="ARBA" id="ARBA00002545"/>
    </source>
</evidence>
<feature type="region of interest" description="Disordered" evidence="9">
    <location>
        <begin position="467"/>
        <end position="517"/>
    </location>
</feature>
<dbReference type="GO" id="GO:0005737">
    <property type="term" value="C:cytoplasm"/>
    <property type="evidence" value="ECO:0007669"/>
    <property type="project" value="UniProtKB-SubCell"/>
</dbReference>
<organism evidence="10 11">
    <name type="scientific">Niveomyces insectorum RCEF 264</name>
    <dbReference type="NCBI Taxonomy" id="1081102"/>
    <lineage>
        <taxon>Eukaryota</taxon>
        <taxon>Fungi</taxon>
        <taxon>Dikarya</taxon>
        <taxon>Ascomycota</taxon>
        <taxon>Pezizomycotina</taxon>
        <taxon>Sordariomycetes</taxon>
        <taxon>Hypocreomycetidae</taxon>
        <taxon>Hypocreales</taxon>
        <taxon>Cordycipitaceae</taxon>
        <taxon>Niveomyces</taxon>
    </lineage>
</organism>
<feature type="compositionally biased region" description="Low complexity" evidence="9">
    <location>
        <begin position="1042"/>
        <end position="1052"/>
    </location>
</feature>
<evidence type="ECO:0000313" key="10">
    <source>
        <dbReference type="EMBL" id="OAA61800.1"/>
    </source>
</evidence>
<feature type="compositionally biased region" description="Low complexity" evidence="9">
    <location>
        <begin position="774"/>
        <end position="789"/>
    </location>
</feature>
<feature type="compositionally biased region" description="Pro residues" evidence="9">
    <location>
        <begin position="66"/>
        <end position="77"/>
    </location>
</feature>
<feature type="compositionally biased region" description="Polar residues" evidence="9">
    <location>
        <begin position="849"/>
        <end position="871"/>
    </location>
</feature>
<dbReference type="InterPro" id="IPR051195">
    <property type="entry name" value="Fungal_stress_NST1"/>
</dbReference>
<keyword evidence="6 8" id="KW-0346">Stress response</keyword>
<dbReference type="Proteomes" id="UP000076874">
    <property type="component" value="Unassembled WGS sequence"/>
</dbReference>
<evidence type="ECO:0000256" key="6">
    <source>
        <dbReference type="ARBA" id="ARBA00023016"/>
    </source>
</evidence>
<feature type="compositionally biased region" description="Polar residues" evidence="9">
    <location>
        <begin position="311"/>
        <end position="326"/>
    </location>
</feature>
<evidence type="ECO:0000256" key="7">
    <source>
        <dbReference type="ARBA" id="ARBA00023054"/>
    </source>
</evidence>
<comment type="function">
    <text evidence="1 8">May act as a negative regulator of salt tolerance.</text>
</comment>
<keyword evidence="5 8" id="KW-0963">Cytoplasm</keyword>
<dbReference type="CDD" id="cd06503">
    <property type="entry name" value="ATP-synt_Fo_b"/>
    <property type="match status" value="1"/>
</dbReference>
<feature type="region of interest" description="Disordered" evidence="9">
    <location>
        <begin position="1"/>
        <end position="46"/>
    </location>
</feature>
<feature type="region of interest" description="Disordered" evidence="9">
    <location>
        <begin position="361"/>
        <end position="397"/>
    </location>
</feature>
<feature type="compositionally biased region" description="Acidic residues" evidence="9">
    <location>
        <begin position="361"/>
        <end position="395"/>
    </location>
</feature>
<dbReference type="EMBL" id="AZHD01000007">
    <property type="protein sequence ID" value="OAA61800.1"/>
    <property type="molecule type" value="Genomic_DNA"/>
</dbReference>
<evidence type="ECO:0000256" key="5">
    <source>
        <dbReference type="ARBA" id="ARBA00022490"/>
    </source>
</evidence>
<sequence length="1306" mass="140500">MKENRRSPLPAASGTSAANSSAVAAAAPSPPLASPNAKGTAKYTNKDGSKFITVSKSVSAEALPLSSPPPPLQPSSPSPVTGPAASTVLNTMSVPNGPAQVGNRKKAKRRAKAAAAREKAGLEDITNGHANGILSSTVPKSKAVAESHVSPPGDEAGDSEGDNAVTAGGPQATGRGSPANASKPKKPKKKKKKKDSTAADSVGAVVGVSAAPARPGQDRPRHEVSKEKIWNTNSQEERQRIKEFWLDLTEEERKSLVKVEKDTVLKKMKEQQKMTCSCHFCGRKRTAIEEELEGLYDSYYEELEQFANDPAGQQNGRAPALMSSTGRFGPSHALHSPTPTSTYAGHQPSRGQIVEHAGEDGVEEGDEEYCDDDDDDDDLVAADEDSEGEEEDIPPEELHRDYASDFFTFGNSLQVHGGILTVADDLLKNDGRKFIEMMEQLAERRMAREEDAKDQYANRGAGFAPNMNGIAYGHNHQHIPEEEDDYGPEDEDDEDYDSQDEEYDDEEDAMTEEQRMEEGRKMFQIFAARMFEQRVLTAYREKVAKERQEKLLEELADEATQENQRREKKAKEAQKRKDKAAQKKQALAEEKARKEAEKATEDAERRAQEAQKAEEQRQIAEERRKKREAVRKAEEDDRLRKEAERLRRIHEQKERQAEQERKAREAKEREKKRKEEARLKEKEAHEKRERDSRERKEKQERDKREKEARARANEARERQKQEERAAQRAAFVPAIPTTATPASAATQGSASSAVANPSAITLPKRPSQQERQRQQQPQQQQQQQQQQQPAGTIPALPQQPQIAGTAASPRVTGVLPALSKAPTPMRNRQPSQHDGSTGGSQGNSTSRTASLSGSGQSQNASPNPTTPVQASVGSFGAAKAQTNMGLFNQGTAGFNQSQQPFHQAVSPLSASAKSNMAPLQTSPFSMASSPVGLPYPPGIVPVTLPPGLNLSSQYASNSGGAFRPPGPLPMMPMPPGINNLPRGFGPMAPPPGFGHLLPPDQLRAAGPGGPLATDNGGVPALHARHPSDGFDAEASSVPSAQPIGRPGPIGRPASTVPGQPHVPSEAPAGMPMSNSDAENPYNLGSKALLDDSDFAPDEFSARRPTAPTRPPFGAPLPGSFGVDLTSPFLSQSSLWGGLPPHAMTNSFANGPPPGFPVGNGAPGAWGGPVNPTAFAPHGSLGRSSQGRSVTLRQLLCRACKELASGSAGHEFVAIDAVKSRINMLAPHYLPGPVHDAELSVLYDTEGNGNNGGGDFDVRRNSDGSVAAIRWTPDSLVQRFMGEAASPAVGYSETNTAPIGATPLREG</sequence>
<feature type="compositionally biased region" description="Basic and acidic residues" evidence="9">
    <location>
        <begin position="630"/>
        <end position="726"/>
    </location>
</feature>
<feature type="region of interest" description="Disordered" evidence="9">
    <location>
        <begin position="60"/>
        <end position="231"/>
    </location>
</feature>
<comment type="caution">
    <text evidence="10">The sequence shown here is derived from an EMBL/GenBank/DDBJ whole genome shotgun (WGS) entry which is preliminary data.</text>
</comment>
<evidence type="ECO:0000256" key="3">
    <source>
        <dbReference type="ARBA" id="ARBA00007112"/>
    </source>
</evidence>
<feature type="compositionally biased region" description="Low complexity" evidence="9">
    <location>
        <begin position="727"/>
        <end position="755"/>
    </location>
</feature>
<comment type="similarity">
    <text evidence="3 8">Belongs to the NST1 family.</text>
</comment>
<dbReference type="STRING" id="1081102.A0A167UQE9"/>
<keyword evidence="11" id="KW-1185">Reference proteome</keyword>
<feature type="region of interest" description="Disordered" evidence="9">
    <location>
        <begin position="555"/>
        <end position="871"/>
    </location>
</feature>
<feature type="compositionally biased region" description="Basic and acidic residues" evidence="9">
    <location>
        <begin position="563"/>
        <end position="623"/>
    </location>
</feature>
<feature type="compositionally biased region" description="Basic and acidic residues" evidence="9">
    <location>
        <begin position="216"/>
        <end position="231"/>
    </location>
</feature>
<name>A0A167UQE9_9HYPO</name>
<dbReference type="PANTHER" id="PTHR31780:SF10">
    <property type="entry name" value="LD36051P"/>
    <property type="match status" value="1"/>
</dbReference>